<evidence type="ECO:0000313" key="3">
    <source>
        <dbReference type="Proteomes" id="UP000318626"/>
    </source>
</evidence>
<accession>A0A518C6S1</accession>
<dbReference type="EMBL" id="CP036289">
    <property type="protein sequence ID" value="QDU74904.1"/>
    <property type="molecule type" value="Genomic_DNA"/>
</dbReference>
<reference evidence="3" key="1">
    <citation type="submission" date="2019-02" db="EMBL/GenBank/DDBJ databases">
        <title>Deep-cultivation of Planctomycetes and their phenomic and genomic characterization uncovers novel biology.</title>
        <authorList>
            <person name="Wiegand S."/>
            <person name="Jogler M."/>
            <person name="Boedeker C."/>
            <person name="Pinto D."/>
            <person name="Vollmers J."/>
            <person name="Rivas-Marin E."/>
            <person name="Kohn T."/>
            <person name="Peeters S.H."/>
            <person name="Heuer A."/>
            <person name="Rast P."/>
            <person name="Oberbeckmann S."/>
            <person name="Bunk B."/>
            <person name="Jeske O."/>
            <person name="Meyerdierks A."/>
            <person name="Storesund J.E."/>
            <person name="Kallscheuer N."/>
            <person name="Luecker S."/>
            <person name="Lage O.M."/>
            <person name="Pohl T."/>
            <person name="Merkel B.J."/>
            <person name="Hornburger P."/>
            <person name="Mueller R.-W."/>
            <person name="Bruemmer F."/>
            <person name="Labrenz M."/>
            <person name="Spormann A.M."/>
            <person name="Op den Camp H."/>
            <person name="Overmann J."/>
            <person name="Amann R."/>
            <person name="Jetten M.S.M."/>
            <person name="Mascher T."/>
            <person name="Medema M.H."/>
            <person name="Devos D.P."/>
            <person name="Kaster A.-K."/>
            <person name="Ovreas L."/>
            <person name="Rohde M."/>
            <person name="Galperin M.Y."/>
            <person name="Jogler C."/>
        </authorList>
    </citation>
    <scope>NUCLEOTIDE SEQUENCE [LARGE SCALE GENOMIC DNA]</scope>
    <source>
        <strain evidence="3">Pan97</strain>
    </source>
</reference>
<protein>
    <submittedName>
        <fullName evidence="2">Uncharacterized protein</fullName>
    </submittedName>
</protein>
<gene>
    <name evidence="2" type="ORF">Pan97_19240</name>
</gene>
<dbReference type="AlphaFoldDB" id="A0A518C6S1"/>
<dbReference type="KEGG" id="bvo:Pan97_19240"/>
<sequence precursor="true">MKRPKSLSPFAIGWKFALAAPLSIENFSTCQIFIAHNGIYWLADKLPVLSVYSLIPGPSSNGQKQGVVVGDYWVTIYDHDIESGSVDWVLDRYSRIDKGFDVSVSEEGPNEFAFELKRK</sequence>
<proteinExistence type="predicted"/>
<name>A0A518C6S1_9BACT</name>
<feature type="signal peptide" evidence="1">
    <location>
        <begin position="1"/>
        <end position="19"/>
    </location>
</feature>
<feature type="chain" id="PRO_5021707471" evidence="1">
    <location>
        <begin position="20"/>
        <end position="119"/>
    </location>
</feature>
<evidence type="ECO:0000256" key="1">
    <source>
        <dbReference type="SAM" id="SignalP"/>
    </source>
</evidence>
<evidence type="ECO:0000313" key="2">
    <source>
        <dbReference type="EMBL" id="QDU74904.1"/>
    </source>
</evidence>
<dbReference type="Proteomes" id="UP000318626">
    <property type="component" value="Chromosome"/>
</dbReference>
<keyword evidence="1" id="KW-0732">Signal</keyword>
<organism evidence="2 3">
    <name type="scientific">Bremerella volcania</name>
    <dbReference type="NCBI Taxonomy" id="2527984"/>
    <lineage>
        <taxon>Bacteria</taxon>
        <taxon>Pseudomonadati</taxon>
        <taxon>Planctomycetota</taxon>
        <taxon>Planctomycetia</taxon>
        <taxon>Pirellulales</taxon>
        <taxon>Pirellulaceae</taxon>
        <taxon>Bremerella</taxon>
    </lineage>
</organism>
<keyword evidence="3" id="KW-1185">Reference proteome</keyword>